<organism evidence="2 3">
    <name type="scientific">Sphenostylis stenocarpa</name>
    <dbReference type="NCBI Taxonomy" id="92480"/>
    <lineage>
        <taxon>Eukaryota</taxon>
        <taxon>Viridiplantae</taxon>
        <taxon>Streptophyta</taxon>
        <taxon>Embryophyta</taxon>
        <taxon>Tracheophyta</taxon>
        <taxon>Spermatophyta</taxon>
        <taxon>Magnoliopsida</taxon>
        <taxon>eudicotyledons</taxon>
        <taxon>Gunneridae</taxon>
        <taxon>Pentapetalae</taxon>
        <taxon>rosids</taxon>
        <taxon>fabids</taxon>
        <taxon>Fabales</taxon>
        <taxon>Fabaceae</taxon>
        <taxon>Papilionoideae</taxon>
        <taxon>50 kb inversion clade</taxon>
        <taxon>NPAAA clade</taxon>
        <taxon>indigoferoid/millettioid clade</taxon>
        <taxon>Phaseoleae</taxon>
        <taxon>Sphenostylis</taxon>
    </lineage>
</organism>
<dbReference type="Proteomes" id="UP001189624">
    <property type="component" value="Chromosome 4"/>
</dbReference>
<dbReference type="Gramene" id="rna-AYBTSS11_LOCUS14518">
    <property type="protein sequence ID" value="CAJ1950947.1"/>
    <property type="gene ID" value="gene-AYBTSS11_LOCUS14518"/>
</dbReference>
<evidence type="ECO:0000256" key="1">
    <source>
        <dbReference type="SAM" id="MobiDB-lite"/>
    </source>
</evidence>
<sequence>MSYFCWPNTSGGGEKSSGGTENKSMCESCVKLPFRLFLRLSSCLWGCAKCCVSFSQRCFKCSCCLVKTVGAVAV</sequence>
<feature type="region of interest" description="Disordered" evidence="1">
    <location>
        <begin position="1"/>
        <end position="22"/>
    </location>
</feature>
<name>A0AA86SMR6_9FABA</name>
<accession>A0AA86SMR6</accession>
<evidence type="ECO:0000313" key="2">
    <source>
        <dbReference type="EMBL" id="CAJ1950947.1"/>
    </source>
</evidence>
<reference evidence="2" key="1">
    <citation type="submission" date="2023-10" db="EMBL/GenBank/DDBJ databases">
        <authorList>
            <person name="Domelevo Entfellner J.-B."/>
        </authorList>
    </citation>
    <scope>NUCLEOTIDE SEQUENCE</scope>
</reference>
<evidence type="ECO:0000313" key="3">
    <source>
        <dbReference type="Proteomes" id="UP001189624"/>
    </source>
</evidence>
<protein>
    <submittedName>
        <fullName evidence="2">Uncharacterized protein</fullName>
    </submittedName>
</protein>
<proteinExistence type="predicted"/>
<dbReference type="AlphaFoldDB" id="A0AA86SMR6"/>
<dbReference type="EMBL" id="OY731401">
    <property type="protein sequence ID" value="CAJ1950947.1"/>
    <property type="molecule type" value="Genomic_DNA"/>
</dbReference>
<keyword evidence="3" id="KW-1185">Reference proteome</keyword>
<gene>
    <name evidence="2" type="ORF">AYBTSS11_LOCUS14518</name>
</gene>